<evidence type="ECO:0000256" key="2">
    <source>
        <dbReference type="ARBA" id="ARBA00004370"/>
    </source>
</evidence>
<dbReference type="InterPro" id="IPR050351">
    <property type="entry name" value="BphY/WalK/GraS-like"/>
</dbReference>
<dbReference type="EMBL" id="CP003364">
    <property type="protein sequence ID" value="AGA30827.1"/>
    <property type="molecule type" value="Genomic_DNA"/>
</dbReference>
<dbReference type="GO" id="GO:0016020">
    <property type="term" value="C:membrane"/>
    <property type="evidence" value="ECO:0007669"/>
    <property type="project" value="UniProtKB-SubCell"/>
</dbReference>
<dbReference type="STRING" id="886293.Sinac_6757"/>
<dbReference type="SUPFAM" id="SSF55785">
    <property type="entry name" value="PYP-like sensor domain (PAS domain)"/>
    <property type="match status" value="1"/>
</dbReference>
<dbReference type="SMART" id="SM00387">
    <property type="entry name" value="HATPase_c"/>
    <property type="match status" value="1"/>
</dbReference>
<dbReference type="Pfam" id="PF08448">
    <property type="entry name" value="PAS_4"/>
    <property type="match status" value="1"/>
</dbReference>
<dbReference type="InterPro" id="IPR003660">
    <property type="entry name" value="HAMP_dom"/>
</dbReference>
<dbReference type="PRINTS" id="PR00344">
    <property type="entry name" value="BCTRLSENSOR"/>
</dbReference>
<proteinExistence type="predicted"/>
<dbReference type="Gene3D" id="3.30.565.10">
    <property type="entry name" value="Histidine kinase-like ATPase, C-terminal domain"/>
    <property type="match status" value="1"/>
</dbReference>
<evidence type="ECO:0000256" key="5">
    <source>
        <dbReference type="ARBA" id="ARBA00022679"/>
    </source>
</evidence>
<dbReference type="PANTHER" id="PTHR42878:SF7">
    <property type="entry name" value="SENSOR HISTIDINE KINASE GLRK"/>
    <property type="match status" value="1"/>
</dbReference>
<dbReference type="InterPro" id="IPR004358">
    <property type="entry name" value="Sig_transdc_His_kin-like_C"/>
</dbReference>
<keyword evidence="4" id="KW-0597">Phosphoprotein</keyword>
<dbReference type="Pfam" id="PF02518">
    <property type="entry name" value="HATPase_c"/>
    <property type="match status" value="1"/>
</dbReference>
<evidence type="ECO:0000256" key="7">
    <source>
        <dbReference type="ARBA" id="ARBA00022777"/>
    </source>
</evidence>
<dbReference type="Proteomes" id="UP000010798">
    <property type="component" value="Chromosome"/>
</dbReference>
<dbReference type="AlphaFoldDB" id="L0DNI4"/>
<dbReference type="eggNOG" id="COG3850">
    <property type="taxonomic scope" value="Bacteria"/>
</dbReference>
<evidence type="ECO:0000259" key="11">
    <source>
        <dbReference type="PROSITE" id="PS50109"/>
    </source>
</evidence>
<comment type="catalytic activity">
    <reaction evidence="1">
        <text>ATP + protein L-histidine = ADP + protein N-phospho-L-histidine.</text>
        <dbReference type="EC" id="2.7.13.3"/>
    </reaction>
</comment>
<dbReference type="GO" id="GO:0005524">
    <property type="term" value="F:ATP binding"/>
    <property type="evidence" value="ECO:0007669"/>
    <property type="project" value="UniProtKB-KW"/>
</dbReference>
<keyword evidence="10" id="KW-0812">Transmembrane</keyword>
<dbReference type="PROSITE" id="PS50109">
    <property type="entry name" value="HIS_KIN"/>
    <property type="match status" value="1"/>
</dbReference>
<dbReference type="GO" id="GO:0000156">
    <property type="term" value="F:phosphorelay response regulator activity"/>
    <property type="evidence" value="ECO:0007669"/>
    <property type="project" value="TreeGrafter"/>
</dbReference>
<dbReference type="EC" id="2.7.13.3" evidence="3"/>
<keyword evidence="6" id="KW-0547">Nucleotide-binding</keyword>
<evidence type="ECO:0000256" key="3">
    <source>
        <dbReference type="ARBA" id="ARBA00012438"/>
    </source>
</evidence>
<dbReference type="PROSITE" id="PS50885">
    <property type="entry name" value="HAMP"/>
    <property type="match status" value="1"/>
</dbReference>
<dbReference type="CDD" id="cd00075">
    <property type="entry name" value="HATPase"/>
    <property type="match status" value="1"/>
</dbReference>
<evidence type="ECO:0000313" key="14">
    <source>
        <dbReference type="Proteomes" id="UP000010798"/>
    </source>
</evidence>
<dbReference type="GO" id="GO:0030295">
    <property type="term" value="F:protein kinase activator activity"/>
    <property type="evidence" value="ECO:0007669"/>
    <property type="project" value="TreeGrafter"/>
</dbReference>
<dbReference type="SMART" id="SM00304">
    <property type="entry name" value="HAMP"/>
    <property type="match status" value="1"/>
</dbReference>
<dbReference type="SUPFAM" id="SSF55874">
    <property type="entry name" value="ATPase domain of HSP90 chaperone/DNA topoisomerase II/histidine kinase"/>
    <property type="match status" value="1"/>
</dbReference>
<feature type="domain" description="Histidine kinase" evidence="11">
    <location>
        <begin position="396"/>
        <end position="625"/>
    </location>
</feature>
<evidence type="ECO:0000313" key="13">
    <source>
        <dbReference type="EMBL" id="AGA30827.1"/>
    </source>
</evidence>
<dbReference type="Gene3D" id="1.10.287.130">
    <property type="match status" value="1"/>
</dbReference>
<dbReference type="Pfam" id="PF00512">
    <property type="entry name" value="HisKA"/>
    <property type="match status" value="1"/>
</dbReference>
<dbReference type="GO" id="GO:0007234">
    <property type="term" value="P:osmosensory signaling via phosphorelay pathway"/>
    <property type="evidence" value="ECO:0007669"/>
    <property type="project" value="TreeGrafter"/>
</dbReference>
<dbReference type="KEGG" id="saci:Sinac_6757"/>
<dbReference type="Pfam" id="PF00672">
    <property type="entry name" value="HAMP"/>
    <property type="match status" value="1"/>
</dbReference>
<organism evidence="13 14">
    <name type="scientific">Singulisphaera acidiphila (strain ATCC BAA-1392 / DSM 18658 / VKM B-2454 / MOB10)</name>
    <dbReference type="NCBI Taxonomy" id="886293"/>
    <lineage>
        <taxon>Bacteria</taxon>
        <taxon>Pseudomonadati</taxon>
        <taxon>Planctomycetota</taxon>
        <taxon>Planctomycetia</taxon>
        <taxon>Isosphaerales</taxon>
        <taxon>Isosphaeraceae</taxon>
        <taxon>Singulisphaera</taxon>
    </lineage>
</organism>
<dbReference type="CDD" id="cd00082">
    <property type="entry name" value="HisKA"/>
    <property type="match status" value="1"/>
</dbReference>
<dbReference type="InterPro" id="IPR003594">
    <property type="entry name" value="HATPase_dom"/>
</dbReference>
<evidence type="ECO:0000256" key="6">
    <source>
        <dbReference type="ARBA" id="ARBA00022741"/>
    </source>
</evidence>
<feature type="transmembrane region" description="Helical" evidence="10">
    <location>
        <begin position="180"/>
        <end position="203"/>
    </location>
</feature>
<keyword evidence="14" id="KW-1185">Reference proteome</keyword>
<reference evidence="13 14" key="1">
    <citation type="submission" date="2012-02" db="EMBL/GenBank/DDBJ databases">
        <title>Complete sequence of chromosome of Singulisphaera acidiphila DSM 18658.</title>
        <authorList>
            <consortium name="US DOE Joint Genome Institute (JGI-PGF)"/>
            <person name="Lucas S."/>
            <person name="Copeland A."/>
            <person name="Lapidus A."/>
            <person name="Glavina del Rio T."/>
            <person name="Dalin E."/>
            <person name="Tice H."/>
            <person name="Bruce D."/>
            <person name="Goodwin L."/>
            <person name="Pitluck S."/>
            <person name="Peters L."/>
            <person name="Ovchinnikova G."/>
            <person name="Chertkov O."/>
            <person name="Kyrpides N."/>
            <person name="Mavromatis K."/>
            <person name="Ivanova N."/>
            <person name="Brettin T."/>
            <person name="Detter J.C."/>
            <person name="Han C."/>
            <person name="Larimer F."/>
            <person name="Land M."/>
            <person name="Hauser L."/>
            <person name="Markowitz V."/>
            <person name="Cheng J.-F."/>
            <person name="Hugenholtz P."/>
            <person name="Woyke T."/>
            <person name="Wu D."/>
            <person name="Tindall B."/>
            <person name="Pomrenke H."/>
            <person name="Brambilla E."/>
            <person name="Klenk H.-P."/>
            <person name="Eisen J.A."/>
        </authorList>
    </citation>
    <scope>NUCLEOTIDE SEQUENCE [LARGE SCALE GENOMIC DNA]</scope>
    <source>
        <strain evidence="14">ATCC BAA-1392 / DSM 18658 / VKM B-2454 / MOB10</strain>
    </source>
</reference>
<dbReference type="InterPro" id="IPR005467">
    <property type="entry name" value="His_kinase_dom"/>
</dbReference>
<keyword evidence="8" id="KW-0067">ATP-binding</keyword>
<keyword evidence="10" id="KW-1133">Transmembrane helix</keyword>
<keyword evidence="10" id="KW-0472">Membrane</keyword>
<keyword evidence="7 13" id="KW-0418">Kinase</keyword>
<evidence type="ECO:0000256" key="10">
    <source>
        <dbReference type="SAM" id="Phobius"/>
    </source>
</evidence>
<dbReference type="Gene3D" id="6.10.340.10">
    <property type="match status" value="1"/>
</dbReference>
<dbReference type="RefSeq" id="WP_015249903.1">
    <property type="nucleotide sequence ID" value="NC_019892.1"/>
</dbReference>
<evidence type="ECO:0000256" key="1">
    <source>
        <dbReference type="ARBA" id="ARBA00000085"/>
    </source>
</evidence>
<dbReference type="InterPro" id="IPR036097">
    <property type="entry name" value="HisK_dim/P_sf"/>
</dbReference>
<protein>
    <recommendedName>
        <fullName evidence="3">histidine kinase</fullName>
        <ecNumber evidence="3">2.7.13.3</ecNumber>
    </recommendedName>
</protein>
<comment type="subcellular location">
    <subcellularLocation>
        <location evidence="2">Membrane</location>
    </subcellularLocation>
</comment>
<evidence type="ECO:0000256" key="4">
    <source>
        <dbReference type="ARBA" id="ARBA00022553"/>
    </source>
</evidence>
<dbReference type="GO" id="GO:0000155">
    <property type="term" value="F:phosphorelay sensor kinase activity"/>
    <property type="evidence" value="ECO:0007669"/>
    <property type="project" value="InterPro"/>
</dbReference>
<keyword evidence="5" id="KW-0808">Transferase</keyword>
<dbReference type="SMART" id="SM00388">
    <property type="entry name" value="HisKA"/>
    <property type="match status" value="1"/>
</dbReference>
<feature type="domain" description="HAMP" evidence="12">
    <location>
        <begin position="204"/>
        <end position="257"/>
    </location>
</feature>
<dbReference type="eggNOG" id="COG5002">
    <property type="taxonomic scope" value="Bacteria"/>
</dbReference>
<dbReference type="SUPFAM" id="SSF47384">
    <property type="entry name" value="Homodimeric domain of signal transducing histidine kinase"/>
    <property type="match status" value="1"/>
</dbReference>
<dbReference type="CDD" id="cd06225">
    <property type="entry name" value="HAMP"/>
    <property type="match status" value="1"/>
</dbReference>
<dbReference type="InterPro" id="IPR035965">
    <property type="entry name" value="PAS-like_dom_sf"/>
</dbReference>
<evidence type="ECO:0000256" key="9">
    <source>
        <dbReference type="ARBA" id="ARBA00023012"/>
    </source>
</evidence>
<evidence type="ECO:0000259" key="12">
    <source>
        <dbReference type="PROSITE" id="PS50885"/>
    </source>
</evidence>
<sequence length="625" mass="68020">MHSSLQTRFFLAGCLLAVLTIATGLWSAWTFARLGQVVDRTLRGNQSILDLAAALANGLEREDDSLLLAISGDRQQAAIELEALQQRGDTSYRRLEAALTRFGPAQAEIAEPLRHRMDAYRAASLDLLSRAGTKDALQVYHARVNPLLRRAIQLCEVIREQNFEAMHMAGVRARDEARRAIWVVGGVCLGAFALAALVAVSLARSVVVPIRQLGESAEALREGDFDRRSPLDARRDELGQLADGFNRMAQALAEYRRSSLGELIAAKTTLEATLNALPDAVFVVAPDATFAAINPRARAVLAARRIPNARRLAELDLAPHHADAVVAALTGSVMAPARTDFRQALQVRLDGEPRKFLVTAVPIPEFAPQKIGAVVVLDDVTEFARLDELRGELIAVASHELKTPLTTLRMNLMMMGEVAEAMNHRQREMLEAALQGCEDLGSTIDELLDVTRIEAGQLRLELGSVNLAATLDSVAHLLKARFDDAGIRLDVRCEARPLFVPGDTSRLRTVIANVLSNALKYSPPQASVVVRIVSGQNAGGRSRRTLQLTVTDAGPGVPEEFRERVFEKFFRIEHHVDRGRKAVRGTGIGLYLCREIVRAHGGSIRCEPSGTGVGTSFVIELPAGA</sequence>
<dbReference type="HOGENOM" id="CLU_000445_89_2_0"/>
<dbReference type="SUPFAM" id="SSF158472">
    <property type="entry name" value="HAMP domain-like"/>
    <property type="match status" value="1"/>
</dbReference>
<dbReference type="InterPro" id="IPR003661">
    <property type="entry name" value="HisK_dim/P_dom"/>
</dbReference>
<dbReference type="InterPro" id="IPR036890">
    <property type="entry name" value="HATPase_C_sf"/>
</dbReference>
<dbReference type="PANTHER" id="PTHR42878">
    <property type="entry name" value="TWO-COMPONENT HISTIDINE KINASE"/>
    <property type="match status" value="1"/>
</dbReference>
<gene>
    <name evidence="13" type="ordered locus">Sinac_6757</name>
</gene>
<name>L0DNI4_SINAD</name>
<keyword evidence="9" id="KW-0902">Two-component regulatory system</keyword>
<dbReference type="Gene3D" id="3.30.450.20">
    <property type="entry name" value="PAS domain"/>
    <property type="match status" value="1"/>
</dbReference>
<dbReference type="InterPro" id="IPR013656">
    <property type="entry name" value="PAS_4"/>
</dbReference>
<accession>L0DNI4</accession>
<evidence type="ECO:0000256" key="8">
    <source>
        <dbReference type="ARBA" id="ARBA00022840"/>
    </source>
</evidence>